<evidence type="ECO:0000313" key="1">
    <source>
        <dbReference type="EMBL" id="CUT99875.1"/>
    </source>
</evidence>
<accession>A0A0S4MM79</accession>
<proteinExistence type="predicted"/>
<reference evidence="1" key="1">
    <citation type="journal article" date="2013" name="Nature">
        <title>The genomes of four tapeworm species reveal adaptations to parasitism.</title>
        <authorList>
            <person name="Tsai I.J."/>
            <person name="Zarowiecki M."/>
            <person name="Holroyd N."/>
            <person name="Garciarrubio A."/>
            <person name="Sanchez-Flores A."/>
            <person name="Brooks K.L."/>
            <person name="Tracey A."/>
            <person name="Bobes R.J."/>
            <person name="Fragoso G."/>
            <person name="Sciutto E."/>
            <person name="Aslett M."/>
            <person name="Beasley H."/>
            <person name="Bennett H.M."/>
            <person name="Cai J."/>
            <person name="Camicia F."/>
            <person name="Clark R."/>
            <person name="Cucher M."/>
            <person name="De Silva N."/>
            <person name="Day T.A."/>
            <person name="Deplazes P."/>
            <person name="Estrada K."/>
            <person name="Fernandez C."/>
            <person name="Holland P.W."/>
            <person name="Hou J."/>
            <person name="Hu S."/>
            <person name="Huckvale T."/>
            <person name="Hung S.S."/>
            <person name="Kamenetzky L."/>
            <person name="Keane J.A."/>
            <person name="Kiss F."/>
            <person name="Koziol U."/>
            <person name="Lambert O."/>
            <person name="Liu K."/>
            <person name="Luo X."/>
            <person name="Luo Y."/>
            <person name="Macchiaroli N."/>
            <person name="Nichol S."/>
            <person name="Paps J."/>
            <person name="Parkinson J."/>
            <person name="Pouchkina-Stantcheva N."/>
            <person name="Riddiford N."/>
            <person name="Rosenzvit M."/>
            <person name="Salinas G."/>
            <person name="Wasmuth J.D."/>
            <person name="Zamanian M."/>
            <person name="Zheng Y."/>
            <person name="Cai X."/>
            <person name="Soberon X."/>
            <person name="Olson P.D."/>
            <person name="Laclette J.P."/>
            <person name="Brehm K."/>
            <person name="Berriman M."/>
            <person name="Garciarrubio A."/>
            <person name="Bobes R.J."/>
            <person name="Fragoso G."/>
            <person name="Sanchez-Flores A."/>
            <person name="Estrada K."/>
            <person name="Cevallos M.A."/>
            <person name="Morett E."/>
            <person name="Gonzalez V."/>
            <person name="Portillo T."/>
            <person name="Ochoa-Leyva A."/>
            <person name="Jose M.V."/>
            <person name="Sciutto E."/>
            <person name="Landa A."/>
            <person name="Jimenez L."/>
            <person name="Valdes V."/>
            <person name="Carrero J.C."/>
            <person name="Larralde C."/>
            <person name="Morales-Montor J."/>
            <person name="Limon-Lason J."/>
            <person name="Soberon X."/>
            <person name="Laclette J.P."/>
        </authorList>
    </citation>
    <scope>NUCLEOTIDE SEQUENCE [LARGE SCALE GENOMIC DNA]</scope>
</reference>
<dbReference type="AlphaFoldDB" id="A0A0S4MM79"/>
<evidence type="ECO:0000313" key="2">
    <source>
        <dbReference type="Proteomes" id="UP000017246"/>
    </source>
</evidence>
<name>A0A0S4MM79_ECHMU</name>
<sequence>MLGMLVDDFLPRIAYNLTVAASTVGQLFHHPVDCCTIIFNSPAPLIPSTTLEMSGGCSSTSTKAVAWTSIRSSTNHHPPSSSVDVVVGLVNEKDNEEQGEGAYLDAGVENVMELETYW</sequence>
<keyword evidence="2" id="KW-1185">Reference proteome</keyword>
<dbReference type="STRING" id="6211.A0A0S4MM79"/>
<dbReference type="EMBL" id="LN902850">
    <property type="protein sequence ID" value="CUT99875.1"/>
    <property type="molecule type" value="Genomic_DNA"/>
</dbReference>
<dbReference type="Proteomes" id="UP000017246">
    <property type="component" value="Unassembled WGS sequence"/>
</dbReference>
<organism evidence="1 2">
    <name type="scientific">Echinococcus multilocularis</name>
    <name type="common">Fox tapeworm</name>
    <dbReference type="NCBI Taxonomy" id="6211"/>
    <lineage>
        <taxon>Eukaryota</taxon>
        <taxon>Metazoa</taxon>
        <taxon>Spiralia</taxon>
        <taxon>Lophotrochozoa</taxon>
        <taxon>Platyhelminthes</taxon>
        <taxon>Cestoda</taxon>
        <taxon>Eucestoda</taxon>
        <taxon>Cyclophyllidea</taxon>
        <taxon>Taeniidae</taxon>
        <taxon>Echinococcus</taxon>
    </lineage>
</organism>
<reference evidence="1" key="2">
    <citation type="submission" date="2015-11" db="EMBL/GenBank/DDBJ databases">
        <authorList>
            <person name="Zhang Y."/>
            <person name="Guo Z."/>
        </authorList>
    </citation>
    <scope>NUCLEOTIDE SEQUENCE</scope>
</reference>
<protein>
    <submittedName>
        <fullName evidence="1">E3 ubiquitin protein ligase HUWE1</fullName>
    </submittedName>
</protein>